<keyword evidence="2" id="KW-1185">Reference proteome</keyword>
<evidence type="ECO:0000313" key="2">
    <source>
        <dbReference type="Proteomes" id="UP000559256"/>
    </source>
</evidence>
<dbReference type="AlphaFoldDB" id="A0A8H5CP86"/>
<evidence type="ECO:0000313" key="1">
    <source>
        <dbReference type="EMBL" id="KAF5345452.1"/>
    </source>
</evidence>
<dbReference type="Proteomes" id="UP000559256">
    <property type="component" value="Unassembled WGS sequence"/>
</dbReference>
<comment type="caution">
    <text evidence="1">The sequence shown here is derived from an EMBL/GenBank/DDBJ whole genome shotgun (WGS) entry which is preliminary data.</text>
</comment>
<sequence>MEMKDLYVSLSYVLDLKSNPNGTCQSTIPIINDEQAKNGNGRAAPYYSCSGLG</sequence>
<dbReference type="EMBL" id="JAACJM010000112">
    <property type="protein sequence ID" value="KAF5345452.1"/>
    <property type="molecule type" value="Genomic_DNA"/>
</dbReference>
<gene>
    <name evidence="1" type="ORF">D9758_013621</name>
</gene>
<protein>
    <submittedName>
        <fullName evidence="1">Uncharacterized protein</fullName>
    </submittedName>
</protein>
<accession>A0A8H5CP86</accession>
<organism evidence="1 2">
    <name type="scientific">Tetrapyrgos nigripes</name>
    <dbReference type="NCBI Taxonomy" id="182062"/>
    <lineage>
        <taxon>Eukaryota</taxon>
        <taxon>Fungi</taxon>
        <taxon>Dikarya</taxon>
        <taxon>Basidiomycota</taxon>
        <taxon>Agaricomycotina</taxon>
        <taxon>Agaricomycetes</taxon>
        <taxon>Agaricomycetidae</taxon>
        <taxon>Agaricales</taxon>
        <taxon>Marasmiineae</taxon>
        <taxon>Marasmiaceae</taxon>
        <taxon>Tetrapyrgos</taxon>
    </lineage>
</organism>
<name>A0A8H5CP86_9AGAR</name>
<proteinExistence type="predicted"/>
<reference evidence="1 2" key="1">
    <citation type="journal article" date="2020" name="ISME J.">
        <title>Uncovering the hidden diversity of litter-decomposition mechanisms in mushroom-forming fungi.</title>
        <authorList>
            <person name="Floudas D."/>
            <person name="Bentzer J."/>
            <person name="Ahren D."/>
            <person name="Johansson T."/>
            <person name="Persson P."/>
            <person name="Tunlid A."/>
        </authorList>
    </citation>
    <scope>NUCLEOTIDE SEQUENCE [LARGE SCALE GENOMIC DNA]</scope>
    <source>
        <strain evidence="1 2">CBS 291.85</strain>
    </source>
</reference>